<evidence type="ECO:0000256" key="5">
    <source>
        <dbReference type="ARBA" id="ARBA00022741"/>
    </source>
</evidence>
<feature type="binding site" evidence="10">
    <location>
        <position position="42"/>
    </location>
    <ligand>
        <name>ATP</name>
        <dbReference type="ChEBI" id="CHEBI:30616"/>
    </ligand>
</feature>
<dbReference type="GO" id="GO:0004707">
    <property type="term" value="F:MAP kinase activity"/>
    <property type="evidence" value="ECO:0007669"/>
    <property type="project" value="UniProtKB-EC"/>
</dbReference>
<dbReference type="PROSITE" id="PS00560">
    <property type="entry name" value="CARBOXYPEPT_SER_HIS"/>
    <property type="match status" value="1"/>
</dbReference>
<evidence type="ECO:0000313" key="15">
    <source>
        <dbReference type="EMBL" id="RLN49192.1"/>
    </source>
</evidence>
<evidence type="ECO:0000256" key="12">
    <source>
        <dbReference type="SAM" id="MobiDB-lite"/>
    </source>
</evidence>
<dbReference type="InterPro" id="IPR029058">
    <property type="entry name" value="AB_hydrolase_fold"/>
</dbReference>
<feature type="compositionally biased region" description="Acidic residues" evidence="12">
    <location>
        <begin position="830"/>
        <end position="853"/>
    </location>
</feature>
<dbReference type="GO" id="GO:0005524">
    <property type="term" value="F:ATP binding"/>
    <property type="evidence" value="ECO:0007669"/>
    <property type="project" value="UniProtKB-UniRule"/>
</dbReference>
<keyword evidence="5 10" id="KW-0547">Nucleotide-binding</keyword>
<evidence type="ECO:0000256" key="4">
    <source>
        <dbReference type="ARBA" id="ARBA00022679"/>
    </source>
</evidence>
<dbReference type="PROSITE" id="PS00108">
    <property type="entry name" value="PROTEIN_KINASE_ST"/>
    <property type="match status" value="1"/>
</dbReference>
<dbReference type="OrthoDB" id="192887at2759"/>
<dbReference type="Gene3D" id="3.30.200.20">
    <property type="entry name" value="Phosphorylase Kinase, domain 1"/>
    <property type="match status" value="1"/>
</dbReference>
<evidence type="ECO:0000256" key="1">
    <source>
        <dbReference type="ARBA" id="ARBA00009431"/>
    </source>
</evidence>
<keyword evidence="7 10" id="KW-0067">ATP-binding</keyword>
<dbReference type="Gene3D" id="1.10.510.10">
    <property type="entry name" value="Transferase(Phosphotransferase) domain 1"/>
    <property type="match status" value="1"/>
</dbReference>
<dbReference type="Pfam" id="PF00450">
    <property type="entry name" value="Peptidase_S10"/>
    <property type="match status" value="1"/>
</dbReference>
<dbReference type="SMART" id="SM00220">
    <property type="entry name" value="S_TKc"/>
    <property type="match status" value="1"/>
</dbReference>
<dbReference type="FunFam" id="1.10.510.10:FF:000238">
    <property type="entry name" value="Mitogen-activated protein kinase"/>
    <property type="match status" value="1"/>
</dbReference>
<dbReference type="InterPro" id="IPR033124">
    <property type="entry name" value="Ser_caboxypep_his_AS"/>
</dbReference>
<evidence type="ECO:0000313" key="18">
    <source>
        <dbReference type="Proteomes" id="UP000284657"/>
    </source>
</evidence>
<evidence type="ECO:0000256" key="2">
    <source>
        <dbReference type="ARBA" id="ARBA00012411"/>
    </source>
</evidence>
<dbReference type="SUPFAM" id="SSF53474">
    <property type="entry name" value="alpha/beta-Hydrolases"/>
    <property type="match status" value="1"/>
</dbReference>
<keyword evidence="3 11" id="KW-0723">Serine/threonine-protein kinase</keyword>
<dbReference type="InterPro" id="IPR001563">
    <property type="entry name" value="Peptidase_S10"/>
</dbReference>
<dbReference type="InterPro" id="IPR000719">
    <property type="entry name" value="Prot_kinase_dom"/>
</dbReference>
<evidence type="ECO:0000256" key="7">
    <source>
        <dbReference type="ARBA" id="ARBA00022840"/>
    </source>
</evidence>
<organism evidence="16 17">
    <name type="scientific">Phytophthora kernoviae</name>
    <dbReference type="NCBI Taxonomy" id="325452"/>
    <lineage>
        <taxon>Eukaryota</taxon>
        <taxon>Sar</taxon>
        <taxon>Stramenopiles</taxon>
        <taxon>Oomycota</taxon>
        <taxon>Peronosporomycetes</taxon>
        <taxon>Peronosporales</taxon>
        <taxon>Peronosporaceae</taxon>
        <taxon>Phytophthora</taxon>
    </lineage>
</organism>
<dbReference type="Pfam" id="PF00069">
    <property type="entry name" value="Pkinase"/>
    <property type="match status" value="1"/>
</dbReference>
<evidence type="ECO:0000259" key="14">
    <source>
        <dbReference type="PROSITE" id="PS50011"/>
    </source>
</evidence>
<dbReference type="Proteomes" id="UP000277300">
    <property type="component" value="Unassembled WGS sequence"/>
</dbReference>
<keyword evidence="13" id="KW-1133">Transmembrane helix</keyword>
<dbReference type="InterPro" id="IPR008271">
    <property type="entry name" value="Ser/Thr_kinase_AS"/>
</dbReference>
<evidence type="ECO:0000256" key="3">
    <source>
        <dbReference type="ARBA" id="ARBA00022527"/>
    </source>
</evidence>
<comment type="similarity">
    <text evidence="11">Belongs to the protein kinase superfamily. Ser/Thr protein kinase family. MAP kinase subfamily.</text>
</comment>
<dbReference type="InterPro" id="IPR050117">
    <property type="entry name" value="MAPK"/>
</dbReference>
<evidence type="ECO:0000256" key="10">
    <source>
        <dbReference type="PROSITE-ProRule" id="PRU10141"/>
    </source>
</evidence>
<feature type="compositionally biased region" description="Polar residues" evidence="12">
    <location>
        <begin position="857"/>
        <end position="875"/>
    </location>
</feature>
<dbReference type="AlphaFoldDB" id="A0A3F2RUW9"/>
<dbReference type="CDD" id="cd07852">
    <property type="entry name" value="STKc_MAPK15-like"/>
    <property type="match status" value="1"/>
</dbReference>
<evidence type="ECO:0000256" key="8">
    <source>
        <dbReference type="ARBA" id="ARBA00047592"/>
    </source>
</evidence>
<reference evidence="17 18" key="1">
    <citation type="submission" date="2018-07" db="EMBL/GenBank/DDBJ databases">
        <title>Genome sequencing of oomycete isolates from Chile give support for New Zealand origin for Phytophthora kernoviae and make available the first Nothophytophthora sp. genome.</title>
        <authorList>
            <person name="Studholme D.J."/>
            <person name="Sanfuentes E."/>
            <person name="Panda P."/>
            <person name="Hill R."/>
            <person name="Sambles C."/>
            <person name="Grant M."/>
            <person name="Williams N.M."/>
            <person name="Mcdougal R.L."/>
        </authorList>
    </citation>
    <scope>NUCLEOTIDE SEQUENCE [LARGE SCALE GENOMIC DNA]</scope>
    <source>
        <strain evidence="16">Chile6</strain>
        <strain evidence="15">Chile7</strain>
    </source>
</reference>
<comment type="caution">
    <text evidence="16">The sequence shown here is derived from an EMBL/GenBank/DDBJ whole genome shotgun (WGS) entry which is preliminary data.</text>
</comment>
<dbReference type="InterPro" id="IPR003527">
    <property type="entry name" value="MAP_kinase_CS"/>
</dbReference>
<comment type="activity regulation">
    <text evidence="11">Activated by threonine and tyrosine phosphorylation.</text>
</comment>
<comment type="catalytic activity">
    <reaction evidence="8 11">
        <text>L-threonyl-[protein] + ATP = O-phospho-L-threonyl-[protein] + ADP + H(+)</text>
        <dbReference type="Rhea" id="RHEA:46608"/>
        <dbReference type="Rhea" id="RHEA-COMP:11060"/>
        <dbReference type="Rhea" id="RHEA-COMP:11605"/>
        <dbReference type="ChEBI" id="CHEBI:15378"/>
        <dbReference type="ChEBI" id="CHEBI:30013"/>
        <dbReference type="ChEBI" id="CHEBI:30616"/>
        <dbReference type="ChEBI" id="CHEBI:61977"/>
        <dbReference type="ChEBI" id="CHEBI:456216"/>
        <dbReference type="EC" id="2.7.11.24"/>
    </reaction>
</comment>
<dbReference type="EC" id="2.7.11.24" evidence="2 11"/>
<dbReference type="PRINTS" id="PR00724">
    <property type="entry name" value="CRBOXYPTASEC"/>
</dbReference>
<dbReference type="SUPFAM" id="SSF56112">
    <property type="entry name" value="Protein kinase-like (PK-like)"/>
    <property type="match status" value="1"/>
</dbReference>
<dbReference type="InterPro" id="IPR017441">
    <property type="entry name" value="Protein_kinase_ATP_BS"/>
</dbReference>
<evidence type="ECO:0000256" key="9">
    <source>
        <dbReference type="ARBA" id="ARBA00048312"/>
    </source>
</evidence>
<comment type="catalytic activity">
    <reaction evidence="9">
        <text>L-seryl-[protein] + ATP = O-phospho-L-seryl-[protein] + ADP + H(+)</text>
        <dbReference type="Rhea" id="RHEA:17989"/>
        <dbReference type="Rhea" id="RHEA-COMP:9863"/>
        <dbReference type="Rhea" id="RHEA-COMP:11604"/>
        <dbReference type="ChEBI" id="CHEBI:15378"/>
        <dbReference type="ChEBI" id="CHEBI:29999"/>
        <dbReference type="ChEBI" id="CHEBI:30616"/>
        <dbReference type="ChEBI" id="CHEBI:83421"/>
        <dbReference type="ChEBI" id="CHEBI:456216"/>
        <dbReference type="EC" id="2.7.11.24"/>
    </reaction>
</comment>
<keyword evidence="11" id="KW-0460">Magnesium</keyword>
<dbReference type="EMBL" id="MBDO02000078">
    <property type="protein sequence ID" value="RLN64228.1"/>
    <property type="molecule type" value="Genomic_DNA"/>
</dbReference>
<proteinExistence type="inferred from homology"/>
<dbReference type="FunFam" id="3.30.200.20:FF:000166">
    <property type="entry name" value="Mitogen-activated protein kinase"/>
    <property type="match status" value="1"/>
</dbReference>
<protein>
    <recommendedName>
        <fullName evidence="2 11">Mitogen-activated protein kinase</fullName>
        <ecNumber evidence="2 11">2.7.11.24</ecNumber>
    </recommendedName>
</protein>
<dbReference type="EMBL" id="MBAD02002174">
    <property type="protein sequence ID" value="RLN49192.1"/>
    <property type="molecule type" value="Genomic_DNA"/>
</dbReference>
<keyword evidence="6 11" id="KW-0418">Kinase</keyword>
<evidence type="ECO:0000313" key="16">
    <source>
        <dbReference type="EMBL" id="RLN64228.1"/>
    </source>
</evidence>
<feature type="transmembrane region" description="Helical" evidence="13">
    <location>
        <begin position="790"/>
        <end position="813"/>
    </location>
</feature>
<keyword evidence="13" id="KW-0812">Transmembrane</keyword>
<keyword evidence="13" id="KW-0472">Membrane</keyword>
<feature type="domain" description="Protein kinase" evidence="14">
    <location>
        <begin position="13"/>
        <end position="300"/>
    </location>
</feature>
<comment type="cofactor">
    <cofactor evidence="11">
        <name>Mg(2+)</name>
        <dbReference type="ChEBI" id="CHEBI:18420"/>
    </cofactor>
</comment>
<evidence type="ECO:0000256" key="6">
    <source>
        <dbReference type="ARBA" id="ARBA00022777"/>
    </source>
</evidence>
<comment type="similarity">
    <text evidence="1">Belongs to the peptidase S10 family.</text>
</comment>
<gene>
    <name evidence="15" type="ORF">BBJ29_003706</name>
    <name evidence="16" type="ORF">BBP00_00003602</name>
</gene>
<dbReference type="Gene3D" id="3.40.50.1820">
    <property type="entry name" value="alpha/beta hydrolase"/>
    <property type="match status" value="1"/>
</dbReference>
<dbReference type="InterPro" id="IPR011009">
    <property type="entry name" value="Kinase-like_dom_sf"/>
</dbReference>
<dbReference type="PROSITE" id="PS50011">
    <property type="entry name" value="PROTEIN_KINASE_DOM"/>
    <property type="match status" value="1"/>
</dbReference>
<evidence type="ECO:0000313" key="17">
    <source>
        <dbReference type="Proteomes" id="UP000277300"/>
    </source>
</evidence>
<feature type="region of interest" description="Disordered" evidence="12">
    <location>
        <begin position="824"/>
        <end position="875"/>
    </location>
</feature>
<sequence>MGEEVEKHVLRKYELLQKLGKGAYGIVWKAIDKNNRQVVALKKCFDAFRNATDAQRTFREVMYLQELHGHSNIIRLLNVVKADNDRDIYLVFDFMETDLHAVIRANILEEIHKKYIIYQLLKSLKYMHTAELLHRDIKPSNLLLNSDCHTKLCDFGLCRSVAEISGPNPVLTDYVATRWYRAPEILLGSTRYAKSVDMWAVGCIVAEMVTGRPAFPGTSTMNQLERILDVTGPPSQDDIESIKSPFANTMLESLPTPKQKPLEELFPKASPEALDLIKQCFWFDPSKRISCIDALKHPYVAQFHNEKDEPSASAPLQIVVDDNTKYSAADYRDRLYREIIKKKKEASQDPDKAPLVIWLNGGPGCSSMQGLFLGNSPFKLVDESTIAENKHSWHHSANLLFVDQPVGTGMSYTRGNNYRSEETAIAEDFYQFVSKFLQRHSEYLSGNSGSMQRSRPVYIFGESHAGRWIPQFSEHILKQNSDPNNQLMIDLEGIGIGNGWVHPRIQYEYSDYAHGLGLLTFGQVRSLKSSYAECIAALDAGTYHSKSCFANMDAITGSVKAGNGGTSLNFYDVRQYLANVGAYPSEQAPIVKYLNKQDVRAALHGNVDKNFRFEICSNGVFKALSKFDGVSTLDKVQSLLQGGLRVIFYNGQWDMMCNHYGTEKLLLNLKWNGSDAYQQANKYTWRVKSRKEPAGFAQQGGNLTYVVVTGAGHMVPMDVPDVAADLLHRFVNRLEFNDKEQSISNMRMNATDLDVSLCYMPSDASTSELLYSQQDAGDSNSNQVRIGVTWLWVALVIATVSSILAVCVTIACLRNRRHGQRDHEMITQVSDDDEFDQIDAEDEESELSEEDNEQIPVVNSVNQRATSPRSRVTEV</sequence>
<dbReference type="PANTHER" id="PTHR24055">
    <property type="entry name" value="MITOGEN-ACTIVATED PROTEIN KINASE"/>
    <property type="match status" value="1"/>
</dbReference>
<accession>A0A3F2RUW9</accession>
<evidence type="ECO:0000256" key="13">
    <source>
        <dbReference type="SAM" id="Phobius"/>
    </source>
</evidence>
<dbReference type="GO" id="GO:0006508">
    <property type="term" value="P:proteolysis"/>
    <property type="evidence" value="ECO:0007669"/>
    <property type="project" value="InterPro"/>
</dbReference>
<dbReference type="Proteomes" id="UP000284657">
    <property type="component" value="Unassembled WGS sequence"/>
</dbReference>
<dbReference type="GO" id="GO:0004185">
    <property type="term" value="F:serine-type carboxypeptidase activity"/>
    <property type="evidence" value="ECO:0007669"/>
    <property type="project" value="InterPro"/>
</dbReference>
<dbReference type="PROSITE" id="PS00107">
    <property type="entry name" value="PROTEIN_KINASE_ATP"/>
    <property type="match status" value="1"/>
</dbReference>
<dbReference type="PROSITE" id="PS01351">
    <property type="entry name" value="MAPK"/>
    <property type="match status" value="1"/>
</dbReference>
<keyword evidence="4 11" id="KW-0808">Transferase</keyword>
<name>A0A3F2RUW9_9STRA</name>
<evidence type="ECO:0000256" key="11">
    <source>
        <dbReference type="RuleBase" id="RU361165"/>
    </source>
</evidence>